<organism evidence="2 3">
    <name type="scientific">Candidatus Blautia gallistercoris</name>
    <dbReference type="NCBI Taxonomy" id="2838490"/>
    <lineage>
        <taxon>Bacteria</taxon>
        <taxon>Bacillati</taxon>
        <taxon>Bacillota</taxon>
        <taxon>Clostridia</taxon>
        <taxon>Lachnospirales</taxon>
        <taxon>Lachnospiraceae</taxon>
        <taxon>Blautia</taxon>
    </lineage>
</organism>
<dbReference type="EMBL" id="DXEX01000037">
    <property type="protein sequence ID" value="HIX58352.1"/>
    <property type="molecule type" value="Genomic_DNA"/>
</dbReference>
<dbReference type="AlphaFoldDB" id="A0A9D1WHN5"/>
<evidence type="ECO:0000313" key="3">
    <source>
        <dbReference type="Proteomes" id="UP000886817"/>
    </source>
</evidence>
<dbReference type="Pfam" id="PF00882">
    <property type="entry name" value="Zn_dep_PLPC"/>
    <property type="match status" value="1"/>
</dbReference>
<dbReference type="InterPro" id="IPR029002">
    <property type="entry name" value="PLPC/GPLD1"/>
</dbReference>
<reference evidence="2" key="2">
    <citation type="submission" date="2021-04" db="EMBL/GenBank/DDBJ databases">
        <authorList>
            <person name="Gilroy R."/>
        </authorList>
    </citation>
    <scope>NUCLEOTIDE SEQUENCE</scope>
    <source>
        <strain evidence="2">ChiSjej1B19-8411</strain>
    </source>
</reference>
<evidence type="ECO:0000313" key="2">
    <source>
        <dbReference type="EMBL" id="HIX58352.1"/>
    </source>
</evidence>
<evidence type="ECO:0000259" key="1">
    <source>
        <dbReference type="Pfam" id="PF00882"/>
    </source>
</evidence>
<gene>
    <name evidence="2" type="ORF">IAA45_01355</name>
</gene>
<proteinExistence type="predicted"/>
<name>A0A9D1WHN5_9FIRM</name>
<accession>A0A9D1WHN5</accession>
<sequence length="262" mass="30877">MPTTFTHDLFGRDVYRKLSPSLQDMIREYGALYRIGQHGPDILFYYRVVKNRVNQLGSRMHKEPAKPFFERGLERARKEKDKALLVYLLGFACHFMLDSTCHPYIGILTDSRLVTHGHVEKELDRLLMQQEGLNPYHYYPSRCIRPSIPAARVIHKAIPEVSYPTVYATLRWMKFSTNLMVYDDRGRKQRILLPLLDLCGLGESIGDNFMRRDADRSCRPYLEELQKLYRKAVEDTVSMLEEFYQIYLHGGEVPERFNRDYN</sequence>
<feature type="domain" description="Phospholipase C/D" evidence="1">
    <location>
        <begin position="6"/>
        <end position="140"/>
    </location>
</feature>
<dbReference type="Proteomes" id="UP000886817">
    <property type="component" value="Unassembled WGS sequence"/>
</dbReference>
<protein>
    <submittedName>
        <fullName evidence="2">Zinc dependent phospholipase C family protein</fullName>
    </submittedName>
</protein>
<comment type="caution">
    <text evidence="2">The sequence shown here is derived from an EMBL/GenBank/DDBJ whole genome shotgun (WGS) entry which is preliminary data.</text>
</comment>
<reference evidence="2" key="1">
    <citation type="journal article" date="2021" name="PeerJ">
        <title>Extensive microbial diversity within the chicken gut microbiome revealed by metagenomics and culture.</title>
        <authorList>
            <person name="Gilroy R."/>
            <person name="Ravi A."/>
            <person name="Getino M."/>
            <person name="Pursley I."/>
            <person name="Horton D.L."/>
            <person name="Alikhan N.F."/>
            <person name="Baker D."/>
            <person name="Gharbi K."/>
            <person name="Hall N."/>
            <person name="Watson M."/>
            <person name="Adriaenssens E.M."/>
            <person name="Foster-Nyarko E."/>
            <person name="Jarju S."/>
            <person name="Secka A."/>
            <person name="Antonio M."/>
            <person name="Oren A."/>
            <person name="Chaudhuri R.R."/>
            <person name="La Ragione R."/>
            <person name="Hildebrand F."/>
            <person name="Pallen M.J."/>
        </authorList>
    </citation>
    <scope>NUCLEOTIDE SEQUENCE</scope>
    <source>
        <strain evidence="2">ChiSjej1B19-8411</strain>
    </source>
</reference>